<gene>
    <name evidence="3" type="ORF">MSSD14B_38140</name>
</gene>
<dbReference type="Proteomes" id="UP000387223">
    <property type="component" value="Unassembled WGS sequence"/>
</dbReference>
<protein>
    <submittedName>
        <fullName evidence="3">Glycosyl transferase</fullName>
    </submittedName>
</protein>
<evidence type="ECO:0000313" key="3">
    <source>
        <dbReference type="EMBL" id="GBO90146.1"/>
    </source>
</evidence>
<dbReference type="Pfam" id="PF00534">
    <property type="entry name" value="Glycos_transf_1"/>
    <property type="match status" value="1"/>
</dbReference>
<keyword evidence="3" id="KW-0808">Transferase</keyword>
<dbReference type="Pfam" id="PF13439">
    <property type="entry name" value="Glyco_transf_4"/>
    <property type="match status" value="1"/>
</dbReference>
<dbReference type="InterPro" id="IPR028098">
    <property type="entry name" value="Glyco_trans_4-like_N"/>
</dbReference>
<dbReference type="PANTHER" id="PTHR12526">
    <property type="entry name" value="GLYCOSYLTRANSFERASE"/>
    <property type="match status" value="1"/>
</dbReference>
<dbReference type="GO" id="GO:0016757">
    <property type="term" value="F:glycosyltransferase activity"/>
    <property type="evidence" value="ECO:0007669"/>
    <property type="project" value="InterPro"/>
</dbReference>
<reference evidence="3 4" key="1">
    <citation type="journal article" date="2019" name="J. Gen. Appl. Microbiol.">
        <title>Aerobic degradation of cis-dichloroethene by the marine bacterium Marinobacter salsuginis strain 5N-3.</title>
        <authorList>
            <person name="Inoue Y."/>
            <person name="Fukunaga Y."/>
            <person name="Katsumata H."/>
            <person name="Ohji S."/>
            <person name="Hosoyama A."/>
            <person name="Mori K."/>
            <person name="Ando K."/>
        </authorList>
    </citation>
    <scope>NUCLEOTIDE SEQUENCE [LARGE SCALE GENOMIC DNA]</scope>
    <source>
        <strain evidence="3 4">NBRC 109114</strain>
    </source>
</reference>
<evidence type="ECO:0000259" key="2">
    <source>
        <dbReference type="Pfam" id="PF13439"/>
    </source>
</evidence>
<dbReference type="PANTHER" id="PTHR12526:SF637">
    <property type="entry name" value="GLYCOSYLTRANSFERASE EPSF-RELATED"/>
    <property type="match status" value="1"/>
</dbReference>
<proteinExistence type="predicted"/>
<dbReference type="Gene3D" id="3.40.50.2000">
    <property type="entry name" value="Glycogen Phosphorylase B"/>
    <property type="match status" value="2"/>
</dbReference>
<feature type="domain" description="Glycosyltransferase subfamily 4-like N-terminal" evidence="2">
    <location>
        <begin position="7"/>
        <end position="144"/>
    </location>
</feature>
<evidence type="ECO:0000313" key="4">
    <source>
        <dbReference type="Proteomes" id="UP000387223"/>
    </source>
</evidence>
<dbReference type="InterPro" id="IPR001296">
    <property type="entry name" value="Glyco_trans_1"/>
</dbReference>
<accession>A0A5M3Q4P2</accession>
<dbReference type="AlphaFoldDB" id="A0A5M3Q4P2"/>
<dbReference type="SUPFAM" id="SSF53756">
    <property type="entry name" value="UDP-Glycosyltransferase/glycogen phosphorylase"/>
    <property type="match status" value="1"/>
</dbReference>
<evidence type="ECO:0000259" key="1">
    <source>
        <dbReference type="Pfam" id="PF00534"/>
    </source>
</evidence>
<name>A0A5M3Q4P2_9GAMM</name>
<organism evidence="3 4">
    <name type="scientific">Marinobacter salsuginis</name>
    <dbReference type="NCBI Taxonomy" id="418719"/>
    <lineage>
        <taxon>Bacteria</taxon>
        <taxon>Pseudomonadati</taxon>
        <taxon>Pseudomonadota</taxon>
        <taxon>Gammaproteobacteria</taxon>
        <taxon>Pseudomonadales</taxon>
        <taxon>Marinobacteraceae</taxon>
        <taxon>Marinobacter</taxon>
    </lineage>
</organism>
<feature type="domain" description="Glycosyl transferase family 1" evidence="1">
    <location>
        <begin position="156"/>
        <end position="321"/>
    </location>
</feature>
<comment type="caution">
    <text evidence="3">The sequence shown here is derived from an EMBL/GenBank/DDBJ whole genome shotgun (WGS) entry which is preliminary data.</text>
</comment>
<dbReference type="GO" id="GO:1901135">
    <property type="term" value="P:carbohydrate derivative metabolic process"/>
    <property type="evidence" value="ECO:0007669"/>
    <property type="project" value="UniProtKB-ARBA"/>
</dbReference>
<sequence>MGMETEGVESEILCIDGCIGAIGEGLQQVGITVHKLKRRQGFDWSLIAGIRKRLRAGRFDVVHCHQYTPWLYGWLAALGTPARVVFTEHGRLHPDRYRYKAMLVNPVMAMFTTTIVSISSATKEALVRFEFIPRKKIRVIYNGTSALKRNDIEAQKVRDNLGIPKDAFVVGTVSRLDPVKNQSMMLRAFKEFSEKYPDSYLLMVGDGSDKEKLISLATELGISERTMFTGFINNPIHYLSAMDVFLLSSHTEGTSMTLLEAMSLEIPSVATQVGGNPEIIENGVTGILTEPDSSQSFAEALEKLCQDGPARKSMGKAAQQRFTERFSAKVMLHDYEAIYRGH</sequence>
<dbReference type="EMBL" id="BGZI01000034">
    <property type="protein sequence ID" value="GBO90146.1"/>
    <property type="molecule type" value="Genomic_DNA"/>
</dbReference>